<dbReference type="GO" id="GO:0008360">
    <property type="term" value="P:regulation of cell shape"/>
    <property type="evidence" value="ECO:0007669"/>
    <property type="project" value="UniProtKB-KW"/>
</dbReference>
<accession>A0A9D1GG46</accession>
<organism evidence="21 22">
    <name type="scientific">Candidatus Caccoplasma intestinavium</name>
    <dbReference type="NCBI Taxonomy" id="2840716"/>
    <lineage>
        <taxon>Bacteria</taxon>
        <taxon>Pseudomonadati</taxon>
        <taxon>Bacteroidota</taxon>
        <taxon>Bacteroidia</taxon>
        <taxon>Bacteroidales</taxon>
        <taxon>Bacteroidaceae</taxon>
        <taxon>Bacteroidaceae incertae sedis</taxon>
        <taxon>Candidatus Caccoplasma</taxon>
    </lineage>
</organism>
<dbReference type="GO" id="GO:0005829">
    <property type="term" value="C:cytosol"/>
    <property type="evidence" value="ECO:0007669"/>
    <property type="project" value="TreeGrafter"/>
</dbReference>
<dbReference type="EMBL" id="DVKT01000075">
    <property type="protein sequence ID" value="HIT40413.1"/>
    <property type="molecule type" value="Genomic_DNA"/>
</dbReference>
<evidence type="ECO:0000256" key="19">
    <source>
        <dbReference type="HAMAP-Rule" id="MF_00037"/>
    </source>
</evidence>
<reference evidence="21" key="1">
    <citation type="submission" date="2020-10" db="EMBL/GenBank/DDBJ databases">
        <authorList>
            <person name="Gilroy R."/>
        </authorList>
    </citation>
    <scope>NUCLEOTIDE SEQUENCE</scope>
    <source>
        <strain evidence="21">21143</strain>
    </source>
</reference>
<keyword evidence="16 19" id="KW-0961">Cell wall biogenesis/degradation</keyword>
<dbReference type="HAMAP" id="MF_00037">
    <property type="entry name" value="MurB"/>
    <property type="match status" value="1"/>
</dbReference>
<dbReference type="InterPro" id="IPR036635">
    <property type="entry name" value="MurB_C_sf"/>
</dbReference>
<evidence type="ECO:0000256" key="13">
    <source>
        <dbReference type="ARBA" id="ARBA00022984"/>
    </source>
</evidence>
<dbReference type="SUPFAM" id="SSF56176">
    <property type="entry name" value="FAD-binding/transporter-associated domain-like"/>
    <property type="match status" value="1"/>
</dbReference>
<keyword evidence="7 19" id="KW-0963">Cytoplasm</keyword>
<evidence type="ECO:0000256" key="4">
    <source>
        <dbReference type="ARBA" id="ARBA00004752"/>
    </source>
</evidence>
<evidence type="ECO:0000259" key="20">
    <source>
        <dbReference type="PROSITE" id="PS51387"/>
    </source>
</evidence>
<dbReference type="Gene3D" id="3.90.78.10">
    <property type="entry name" value="UDP-N-acetylenolpyruvoylglucosamine reductase, C-terminal domain"/>
    <property type="match status" value="1"/>
</dbReference>
<protein>
    <recommendedName>
        <fullName evidence="6 19">UDP-N-acetylenolpyruvoylglucosamine reductase</fullName>
        <ecNumber evidence="5 19">1.3.1.98</ecNumber>
    </recommendedName>
    <alternativeName>
        <fullName evidence="17 19">UDP-N-acetylmuramate dehydrogenase</fullName>
    </alternativeName>
</protein>
<proteinExistence type="inferred from homology"/>
<keyword evidence="14 19" id="KW-0560">Oxidoreductase</keyword>
<feature type="active site" evidence="19">
    <location>
        <position position="333"/>
    </location>
</feature>
<evidence type="ECO:0000256" key="10">
    <source>
        <dbReference type="ARBA" id="ARBA00022827"/>
    </source>
</evidence>
<dbReference type="Gene3D" id="3.30.43.10">
    <property type="entry name" value="Uridine Diphospho-n-acetylenolpyruvylglucosamine Reductase, domain 2"/>
    <property type="match status" value="1"/>
</dbReference>
<evidence type="ECO:0000256" key="11">
    <source>
        <dbReference type="ARBA" id="ARBA00022857"/>
    </source>
</evidence>
<comment type="function">
    <text evidence="2 19">Cell wall formation.</text>
</comment>
<feature type="domain" description="FAD-binding PCMH-type" evidence="20">
    <location>
        <begin position="16"/>
        <end position="189"/>
    </location>
</feature>
<dbReference type="GO" id="GO:0071555">
    <property type="term" value="P:cell wall organization"/>
    <property type="evidence" value="ECO:0007669"/>
    <property type="project" value="UniProtKB-KW"/>
</dbReference>
<dbReference type="GO" id="GO:0051301">
    <property type="term" value="P:cell division"/>
    <property type="evidence" value="ECO:0007669"/>
    <property type="project" value="UniProtKB-KW"/>
</dbReference>
<dbReference type="GO" id="GO:0009252">
    <property type="term" value="P:peptidoglycan biosynthetic process"/>
    <property type="evidence" value="ECO:0007669"/>
    <property type="project" value="UniProtKB-UniRule"/>
</dbReference>
<name>A0A9D1GG46_9BACT</name>
<keyword evidence="15 19" id="KW-0131">Cell cycle</keyword>
<keyword evidence="9 19" id="KW-0285">Flavoprotein</keyword>
<keyword evidence="13 19" id="KW-0573">Peptidoglycan synthesis</keyword>
<keyword evidence="8 19" id="KW-0132">Cell division</keyword>
<evidence type="ECO:0000256" key="8">
    <source>
        <dbReference type="ARBA" id="ARBA00022618"/>
    </source>
</evidence>
<evidence type="ECO:0000256" key="12">
    <source>
        <dbReference type="ARBA" id="ARBA00022960"/>
    </source>
</evidence>
<dbReference type="SUPFAM" id="SSF56194">
    <property type="entry name" value="Uridine diphospho-N-Acetylenolpyruvylglucosamine reductase, MurB, C-terminal domain"/>
    <property type="match status" value="1"/>
</dbReference>
<keyword evidence="10 19" id="KW-0274">FAD</keyword>
<evidence type="ECO:0000256" key="14">
    <source>
        <dbReference type="ARBA" id="ARBA00023002"/>
    </source>
</evidence>
<dbReference type="Proteomes" id="UP000886722">
    <property type="component" value="Unassembled WGS sequence"/>
</dbReference>
<dbReference type="Gene3D" id="3.30.465.10">
    <property type="match status" value="1"/>
</dbReference>
<evidence type="ECO:0000313" key="22">
    <source>
        <dbReference type="Proteomes" id="UP000886722"/>
    </source>
</evidence>
<comment type="similarity">
    <text evidence="19">Belongs to the MurB family.</text>
</comment>
<evidence type="ECO:0000256" key="1">
    <source>
        <dbReference type="ARBA" id="ARBA00001974"/>
    </source>
</evidence>
<evidence type="ECO:0000256" key="7">
    <source>
        <dbReference type="ARBA" id="ARBA00022490"/>
    </source>
</evidence>
<dbReference type="NCBIfam" id="TIGR00179">
    <property type="entry name" value="murB"/>
    <property type="match status" value="1"/>
</dbReference>
<dbReference type="NCBIfam" id="NF000755">
    <property type="entry name" value="PRK00046.1"/>
    <property type="match status" value="1"/>
</dbReference>
<dbReference type="InterPro" id="IPR003170">
    <property type="entry name" value="MurB"/>
</dbReference>
<dbReference type="GO" id="GO:0008762">
    <property type="term" value="F:UDP-N-acetylmuramate dehydrogenase activity"/>
    <property type="evidence" value="ECO:0007669"/>
    <property type="project" value="UniProtKB-UniRule"/>
</dbReference>
<dbReference type="Pfam" id="PF02873">
    <property type="entry name" value="MurB_C"/>
    <property type="match status" value="1"/>
</dbReference>
<evidence type="ECO:0000256" key="5">
    <source>
        <dbReference type="ARBA" id="ARBA00012518"/>
    </source>
</evidence>
<evidence type="ECO:0000256" key="18">
    <source>
        <dbReference type="ARBA" id="ARBA00048914"/>
    </source>
</evidence>
<keyword evidence="12 19" id="KW-0133">Cell shape</keyword>
<evidence type="ECO:0000313" key="21">
    <source>
        <dbReference type="EMBL" id="HIT40413.1"/>
    </source>
</evidence>
<dbReference type="PANTHER" id="PTHR21071">
    <property type="entry name" value="UDP-N-ACETYLENOLPYRUVOYLGLUCOSAMINE REDUCTASE"/>
    <property type="match status" value="1"/>
</dbReference>
<evidence type="ECO:0000256" key="15">
    <source>
        <dbReference type="ARBA" id="ARBA00023306"/>
    </source>
</evidence>
<feature type="active site" evidence="19">
    <location>
        <position position="165"/>
    </location>
</feature>
<dbReference type="InterPro" id="IPR011601">
    <property type="entry name" value="MurB_C"/>
</dbReference>
<evidence type="ECO:0000256" key="17">
    <source>
        <dbReference type="ARBA" id="ARBA00031026"/>
    </source>
</evidence>
<dbReference type="EC" id="1.3.1.98" evidence="5 19"/>
<comment type="catalytic activity">
    <reaction evidence="18 19">
        <text>UDP-N-acetyl-alpha-D-muramate + NADP(+) = UDP-N-acetyl-3-O-(1-carboxyvinyl)-alpha-D-glucosamine + NADPH + H(+)</text>
        <dbReference type="Rhea" id="RHEA:12248"/>
        <dbReference type="ChEBI" id="CHEBI:15378"/>
        <dbReference type="ChEBI" id="CHEBI:57783"/>
        <dbReference type="ChEBI" id="CHEBI:58349"/>
        <dbReference type="ChEBI" id="CHEBI:68483"/>
        <dbReference type="ChEBI" id="CHEBI:70757"/>
        <dbReference type="EC" id="1.3.1.98"/>
    </reaction>
</comment>
<evidence type="ECO:0000256" key="16">
    <source>
        <dbReference type="ARBA" id="ARBA00023316"/>
    </source>
</evidence>
<dbReference type="InterPro" id="IPR036318">
    <property type="entry name" value="FAD-bd_PCMH-like_sf"/>
</dbReference>
<dbReference type="Pfam" id="PF01565">
    <property type="entry name" value="FAD_binding_4"/>
    <property type="match status" value="1"/>
</dbReference>
<dbReference type="InterPro" id="IPR016166">
    <property type="entry name" value="FAD-bd_PCMH"/>
</dbReference>
<evidence type="ECO:0000256" key="3">
    <source>
        <dbReference type="ARBA" id="ARBA00004496"/>
    </source>
</evidence>
<dbReference type="NCBIfam" id="NF010478">
    <property type="entry name" value="PRK13903.1"/>
    <property type="match status" value="1"/>
</dbReference>
<dbReference type="InterPro" id="IPR006094">
    <property type="entry name" value="Oxid_FAD_bind_N"/>
</dbReference>
<sequence length="338" mass="38521">MKIYENYSLQERHTFHLPVKTRYYIEYDTVNELCAFIKENSLFREYPCYHIGGGSNLLFLQDYRGIILHSAIRFIECVGEDEDTVLLRVGSGVVWDDFVKYCVENNWGGVENLSLIPGEVGASAVQNIGAYGVEVKDVIEKVETIDMQNGESHTFTNAECAYAYRDSIFKKELRGRYIVSAVQYRLQKNAGYHLDYGNLREAVERYTHPTLADVRKVVIEIRQSKLPDPDVIGNAGSFFKNPVVSIEHYKSLKERFPDMPHYPVDESNVKLPAGWLIDRAGWRGKVHGGAGVYEKQSLVLVNRGEATIGDITELAEKICHSIKEKYDIDLYPEVNYIG</sequence>
<dbReference type="PANTHER" id="PTHR21071:SF4">
    <property type="entry name" value="UDP-N-ACETYLENOLPYRUVOYLGLUCOSAMINE REDUCTASE"/>
    <property type="match status" value="1"/>
</dbReference>
<gene>
    <name evidence="19 21" type="primary">murB</name>
    <name evidence="21" type="ORF">IAD06_10340</name>
</gene>
<dbReference type="GO" id="GO:0071949">
    <property type="term" value="F:FAD binding"/>
    <property type="evidence" value="ECO:0007669"/>
    <property type="project" value="InterPro"/>
</dbReference>
<comment type="cofactor">
    <cofactor evidence="1 19">
        <name>FAD</name>
        <dbReference type="ChEBI" id="CHEBI:57692"/>
    </cofactor>
</comment>
<evidence type="ECO:0000256" key="9">
    <source>
        <dbReference type="ARBA" id="ARBA00022630"/>
    </source>
</evidence>
<reference evidence="21" key="2">
    <citation type="journal article" date="2021" name="PeerJ">
        <title>Extensive microbial diversity within the chicken gut microbiome revealed by metagenomics and culture.</title>
        <authorList>
            <person name="Gilroy R."/>
            <person name="Ravi A."/>
            <person name="Getino M."/>
            <person name="Pursley I."/>
            <person name="Horton D.L."/>
            <person name="Alikhan N.F."/>
            <person name="Baker D."/>
            <person name="Gharbi K."/>
            <person name="Hall N."/>
            <person name="Watson M."/>
            <person name="Adriaenssens E.M."/>
            <person name="Foster-Nyarko E."/>
            <person name="Jarju S."/>
            <person name="Secka A."/>
            <person name="Antonio M."/>
            <person name="Oren A."/>
            <person name="Chaudhuri R.R."/>
            <person name="La Ragione R."/>
            <person name="Hildebrand F."/>
            <person name="Pallen M.J."/>
        </authorList>
    </citation>
    <scope>NUCLEOTIDE SEQUENCE</scope>
    <source>
        <strain evidence="21">21143</strain>
    </source>
</reference>
<dbReference type="AlphaFoldDB" id="A0A9D1GG46"/>
<comment type="subcellular location">
    <subcellularLocation>
        <location evidence="3 19">Cytoplasm</location>
    </subcellularLocation>
</comment>
<dbReference type="InterPro" id="IPR016169">
    <property type="entry name" value="FAD-bd_PCMH_sub2"/>
</dbReference>
<dbReference type="PROSITE" id="PS51387">
    <property type="entry name" value="FAD_PCMH"/>
    <property type="match status" value="1"/>
</dbReference>
<keyword evidence="11 19" id="KW-0521">NADP</keyword>
<comment type="caution">
    <text evidence="21">The sequence shown here is derived from an EMBL/GenBank/DDBJ whole genome shotgun (WGS) entry which is preliminary data.</text>
</comment>
<dbReference type="InterPro" id="IPR016167">
    <property type="entry name" value="FAD-bd_PCMH_sub1"/>
</dbReference>
<feature type="active site" description="Proton donor" evidence="19">
    <location>
        <position position="237"/>
    </location>
</feature>
<comment type="pathway">
    <text evidence="4 19">Cell wall biogenesis; peptidoglycan biosynthesis.</text>
</comment>
<evidence type="ECO:0000256" key="2">
    <source>
        <dbReference type="ARBA" id="ARBA00003921"/>
    </source>
</evidence>
<evidence type="ECO:0000256" key="6">
    <source>
        <dbReference type="ARBA" id="ARBA00015188"/>
    </source>
</evidence>